<dbReference type="GO" id="GO:0015937">
    <property type="term" value="P:coenzyme A biosynthetic process"/>
    <property type="evidence" value="ECO:0000318"/>
    <property type="project" value="GO_Central"/>
</dbReference>
<protein>
    <recommendedName>
        <fullName evidence="3">DNA/pantothenate metabolism flavoprotein C-terminal domain-containing protein</fullName>
    </recommendedName>
</protein>
<evidence type="ECO:0000256" key="1">
    <source>
        <dbReference type="ARBA" id="ARBA00005703"/>
    </source>
</evidence>
<comment type="similarity">
    <text evidence="1">Belongs to the PPC synthetase family.</text>
</comment>
<evidence type="ECO:0000256" key="2">
    <source>
        <dbReference type="SAM" id="MobiDB-lite"/>
    </source>
</evidence>
<feature type="domain" description="DNA/pantothenate metabolism flavoprotein C-terminal" evidence="3">
    <location>
        <begin position="134"/>
        <end position="227"/>
    </location>
</feature>
<dbReference type="SMR" id="A0A8I6Z8V3"/>
<reference evidence="4" key="2">
    <citation type="submission" date="2020-10" db="EMBL/GenBank/DDBJ databases">
        <authorList>
            <person name="Scholz U."/>
            <person name="Mascher M."/>
            <person name="Fiebig A."/>
        </authorList>
    </citation>
    <scope>NUCLEOTIDE SEQUENCE [LARGE SCALE GENOMIC DNA]</scope>
    <source>
        <strain evidence="4">cv. Morex</strain>
    </source>
</reference>
<dbReference type="Proteomes" id="UP000011116">
    <property type="component" value="Chromosome 7H"/>
</dbReference>
<dbReference type="InterPro" id="IPR035929">
    <property type="entry name" value="CoaB-like_sf"/>
</dbReference>
<keyword evidence="5" id="KW-1185">Reference proteome</keyword>
<accession>A0A8I6Z8V3</accession>
<proteinExistence type="inferred from homology"/>
<reference evidence="4" key="3">
    <citation type="submission" date="2022-01" db="UniProtKB">
        <authorList>
            <consortium name="EnsemblPlants"/>
        </authorList>
    </citation>
    <scope>IDENTIFICATION</scope>
    <source>
        <strain evidence="4">subsp. vulgare</strain>
    </source>
</reference>
<feature type="region of interest" description="Disordered" evidence="2">
    <location>
        <begin position="59"/>
        <end position="85"/>
    </location>
</feature>
<organism evidence="4 5">
    <name type="scientific">Hordeum vulgare subsp. vulgare</name>
    <name type="common">Domesticated barley</name>
    <dbReference type="NCBI Taxonomy" id="112509"/>
    <lineage>
        <taxon>Eukaryota</taxon>
        <taxon>Viridiplantae</taxon>
        <taxon>Streptophyta</taxon>
        <taxon>Embryophyta</taxon>
        <taxon>Tracheophyta</taxon>
        <taxon>Spermatophyta</taxon>
        <taxon>Magnoliopsida</taxon>
        <taxon>Liliopsida</taxon>
        <taxon>Poales</taxon>
        <taxon>Poaceae</taxon>
        <taxon>BOP clade</taxon>
        <taxon>Pooideae</taxon>
        <taxon>Triticodae</taxon>
        <taxon>Triticeae</taxon>
        <taxon>Hordeinae</taxon>
        <taxon>Hordeum</taxon>
    </lineage>
</organism>
<dbReference type="Gramene" id="HORVU.MOREX.r3.7HG0745690.1">
    <property type="protein sequence ID" value="HORVU.MOREX.r3.7HG0745690.1"/>
    <property type="gene ID" value="HORVU.MOREX.r3.7HG0745690"/>
</dbReference>
<sequence>MVARLTPDQKVACSIHVGFNSPNKKSGSFFFPSPSFFLFLFPFLFHPSSLRFAPRHWCHSPPSPPARQPPAMDPPTSEAHRSSDDEAAGFFRAAPPLRGRDAVAASLAAFVARHHAGTGGGGGGGSPPAVAGVVCVTSGGTTVPLEQRCVRYIDNFSSGQRGAASTEYFLKAGYAVVFVHRRGSKQPYCRFLPEDSFLDLFELGEGSEIQVPESHTAVVKTAISSYRKAIDEGLLLKLPFTTIFEYLQLLQLVSTAMNCLERHGMFYFAAAVSDFYVPWESMAKHKIQSAGGPLNMQLNQVPKMLFILRNHWAPSAFCVSFKLETDPDILIQKAEAALRKYGMNVVVANELANYKDVVVMVTSSGKTTVSRRSKEDDLEEQLIGLLVKMHSDHAKQSNPDQET</sequence>
<dbReference type="EnsemblPlants" id="HORVU.MOREX.r3.7HG0745690.1">
    <property type="protein sequence ID" value="HORVU.MOREX.r3.7HG0745690.1"/>
    <property type="gene ID" value="HORVU.MOREX.r3.7HG0745690"/>
</dbReference>
<dbReference type="SUPFAM" id="SSF102645">
    <property type="entry name" value="CoaB-like"/>
    <property type="match status" value="1"/>
</dbReference>
<dbReference type="InterPro" id="IPR007085">
    <property type="entry name" value="DNA/pantothenate-metab_flavo_C"/>
</dbReference>
<dbReference type="Gene3D" id="3.40.50.10300">
    <property type="entry name" value="CoaB-like"/>
    <property type="match status" value="1"/>
</dbReference>
<reference evidence="5" key="1">
    <citation type="journal article" date="2012" name="Nature">
        <title>A physical, genetic and functional sequence assembly of the barley genome.</title>
        <authorList>
            <consortium name="The International Barley Genome Sequencing Consortium"/>
            <person name="Mayer K.F."/>
            <person name="Waugh R."/>
            <person name="Brown J.W."/>
            <person name="Schulman A."/>
            <person name="Langridge P."/>
            <person name="Platzer M."/>
            <person name="Fincher G.B."/>
            <person name="Muehlbauer G.J."/>
            <person name="Sato K."/>
            <person name="Close T.J."/>
            <person name="Wise R.P."/>
            <person name="Stein N."/>
        </authorList>
    </citation>
    <scope>NUCLEOTIDE SEQUENCE [LARGE SCALE GENOMIC DNA]</scope>
    <source>
        <strain evidence="5">cv. Morex</strain>
    </source>
</reference>
<dbReference type="GO" id="GO:0004632">
    <property type="term" value="F:phosphopantothenate--cysteine ligase activity"/>
    <property type="evidence" value="ECO:0000318"/>
    <property type="project" value="GO_Central"/>
</dbReference>
<dbReference type="PANTHER" id="PTHR12290">
    <property type="entry name" value="CORNICHON-RELATED"/>
    <property type="match status" value="1"/>
</dbReference>
<dbReference type="GO" id="GO:0005634">
    <property type="term" value="C:nucleus"/>
    <property type="evidence" value="ECO:0000318"/>
    <property type="project" value="GO_Central"/>
</dbReference>
<name>A0A8I6Z8V3_HORVV</name>
<dbReference type="GO" id="GO:0005737">
    <property type="term" value="C:cytoplasm"/>
    <property type="evidence" value="ECO:0000318"/>
    <property type="project" value="GO_Central"/>
</dbReference>
<evidence type="ECO:0000313" key="5">
    <source>
        <dbReference type="Proteomes" id="UP000011116"/>
    </source>
</evidence>
<dbReference type="Pfam" id="PF04127">
    <property type="entry name" value="DFP"/>
    <property type="match status" value="2"/>
</dbReference>
<feature type="domain" description="DNA/pantothenate metabolism flavoprotein C-terminal" evidence="3">
    <location>
        <begin position="251"/>
        <end position="374"/>
    </location>
</feature>
<evidence type="ECO:0000259" key="3">
    <source>
        <dbReference type="Pfam" id="PF04127"/>
    </source>
</evidence>
<evidence type="ECO:0000313" key="4">
    <source>
        <dbReference type="EnsemblPlants" id="HORVU.MOREX.r3.7HG0745690.1"/>
    </source>
</evidence>
<dbReference type="AlphaFoldDB" id="A0A8I6Z8V3"/>
<feature type="compositionally biased region" description="Pro residues" evidence="2">
    <location>
        <begin position="61"/>
        <end position="73"/>
    </location>
</feature>